<evidence type="ECO:0000313" key="2">
    <source>
        <dbReference type="EMBL" id="WDE06300.1"/>
    </source>
</evidence>
<reference evidence="2 3" key="1">
    <citation type="journal article" date="2015" name="Genome Announc.">
        <title>Draft Genome Sequences of Marine Isolates of Thalassomonas viridans and Thalassomonas actiniarum.</title>
        <authorList>
            <person name="Olonade I."/>
            <person name="van Zyl L.J."/>
            <person name="Trindade M."/>
        </authorList>
    </citation>
    <scope>NUCLEOTIDE SEQUENCE [LARGE SCALE GENOMIC DNA]</scope>
    <source>
        <strain evidence="2 3">XOM25</strain>
    </source>
</reference>
<accession>A0AAF0CAH1</accession>
<organism evidence="2 3">
    <name type="scientific">Thalassomonas viridans</name>
    <dbReference type="NCBI Taxonomy" id="137584"/>
    <lineage>
        <taxon>Bacteria</taxon>
        <taxon>Pseudomonadati</taxon>
        <taxon>Pseudomonadota</taxon>
        <taxon>Gammaproteobacteria</taxon>
        <taxon>Alteromonadales</taxon>
        <taxon>Colwelliaceae</taxon>
        <taxon>Thalassomonas</taxon>
    </lineage>
</organism>
<dbReference type="RefSeq" id="WP_044838965.1">
    <property type="nucleotide sequence ID" value="NZ_CP059733.1"/>
</dbReference>
<dbReference type="KEGG" id="tvd:SG34_005080"/>
<keyword evidence="1" id="KW-0812">Transmembrane</keyword>
<gene>
    <name evidence="2" type="ORF">SG34_005080</name>
</gene>
<dbReference type="AlphaFoldDB" id="A0AAF0CAH1"/>
<feature type="transmembrane region" description="Helical" evidence="1">
    <location>
        <begin position="35"/>
        <end position="55"/>
    </location>
</feature>
<evidence type="ECO:0000313" key="3">
    <source>
        <dbReference type="Proteomes" id="UP000032352"/>
    </source>
</evidence>
<proteinExistence type="predicted"/>
<keyword evidence="1" id="KW-0472">Membrane</keyword>
<dbReference type="Proteomes" id="UP000032352">
    <property type="component" value="Chromosome"/>
</dbReference>
<protein>
    <submittedName>
        <fullName evidence="2">Uncharacterized protein</fullName>
    </submittedName>
</protein>
<name>A0AAF0CAH1_9GAMM</name>
<keyword evidence="1" id="KW-1133">Transmembrane helix</keyword>
<reference evidence="2 3" key="2">
    <citation type="journal article" date="2022" name="Mar. Drugs">
        <title>Bioassay-Guided Fractionation Leads to the Detection of Cholic Acid Generated by the Rare Thalassomonas sp.</title>
        <authorList>
            <person name="Pheiffer F."/>
            <person name="Schneider Y.K."/>
            <person name="Hansen E.H."/>
            <person name="Andersen J.H."/>
            <person name="Isaksson J."/>
            <person name="Busche T."/>
            <person name="R C."/>
            <person name="Kalinowski J."/>
            <person name="Zyl L.V."/>
            <person name="Trindade M."/>
        </authorList>
    </citation>
    <scope>NUCLEOTIDE SEQUENCE [LARGE SCALE GENOMIC DNA]</scope>
    <source>
        <strain evidence="2 3">XOM25</strain>
    </source>
</reference>
<feature type="transmembrane region" description="Helical" evidence="1">
    <location>
        <begin position="67"/>
        <end position="92"/>
    </location>
</feature>
<keyword evidence="3" id="KW-1185">Reference proteome</keyword>
<sequence length="130" mass="15538">MIYFARFFFWFLLLSNLVADYFAAVSTEQIFTEIFFPFIESFQFPILVFTLIALYGLGYRHAIFSTAIYRVIAGLYIASAVYHIFMPVIMYWEQSSDISTELIIFFLTDFWIFWILWSNEKCQDELVYAK</sequence>
<evidence type="ECO:0000256" key="1">
    <source>
        <dbReference type="SAM" id="Phobius"/>
    </source>
</evidence>
<feature type="transmembrane region" description="Helical" evidence="1">
    <location>
        <begin position="98"/>
        <end position="117"/>
    </location>
</feature>
<dbReference type="EMBL" id="CP059733">
    <property type="protein sequence ID" value="WDE06300.1"/>
    <property type="molecule type" value="Genomic_DNA"/>
</dbReference>